<dbReference type="GO" id="GO:1990189">
    <property type="term" value="F:protein N-terminal-serine acetyltransferase activity"/>
    <property type="evidence" value="ECO:0007669"/>
    <property type="project" value="UniProtKB-EC"/>
</dbReference>
<name>F8NTF2_SERL9</name>
<evidence type="ECO:0000256" key="8">
    <source>
        <dbReference type="ARBA" id="ARBA00023242"/>
    </source>
</evidence>
<dbReference type="HOGENOM" id="CLU_051699_1_0_1"/>
<comment type="subcellular location">
    <subcellularLocation>
        <location evidence="2">Cytoplasm</location>
    </subcellularLocation>
    <subcellularLocation>
        <location evidence="1">Nucleus</location>
    </subcellularLocation>
</comment>
<evidence type="ECO:0000256" key="10">
    <source>
        <dbReference type="ARBA" id="ARBA00047821"/>
    </source>
</evidence>
<evidence type="ECO:0000256" key="1">
    <source>
        <dbReference type="ARBA" id="ARBA00004123"/>
    </source>
</evidence>
<evidence type="ECO:0000256" key="2">
    <source>
        <dbReference type="ARBA" id="ARBA00004496"/>
    </source>
</evidence>
<keyword evidence="6" id="KW-0963">Cytoplasm</keyword>
<dbReference type="SUPFAM" id="SSF55729">
    <property type="entry name" value="Acyl-CoA N-acyltransferases (Nat)"/>
    <property type="match status" value="1"/>
</dbReference>
<keyword evidence="8" id="KW-0539">Nucleus</keyword>
<comment type="similarity">
    <text evidence="3">Belongs to the acetyltransferase family. NAA40 subfamily.</text>
</comment>
<dbReference type="GO" id="GO:0005634">
    <property type="term" value="C:nucleus"/>
    <property type="evidence" value="ECO:0007669"/>
    <property type="project" value="UniProtKB-SubCell"/>
</dbReference>
<keyword evidence="9" id="KW-0012">Acyltransferase</keyword>
<feature type="domain" description="N-acetyltransferase" evidence="12">
    <location>
        <begin position="40"/>
        <end position="216"/>
    </location>
</feature>
<dbReference type="InterPro" id="IPR016181">
    <property type="entry name" value="Acyl_CoA_acyltransferase"/>
</dbReference>
<proteinExistence type="inferred from homology"/>
<evidence type="ECO:0000259" key="12">
    <source>
        <dbReference type="PROSITE" id="PS51186"/>
    </source>
</evidence>
<reference evidence="13" key="1">
    <citation type="submission" date="2011-04" db="EMBL/GenBank/DDBJ databases">
        <title>Evolution of plant cell wall degrading machinery underlies the functional diversity of forest fungi.</title>
        <authorList>
            <consortium name="US DOE Joint Genome Institute (JGI-PGF)"/>
            <person name="Eastwood D.C."/>
            <person name="Floudas D."/>
            <person name="Binder M."/>
            <person name="Majcherczyk A."/>
            <person name="Schneider P."/>
            <person name="Aerts A."/>
            <person name="Asiegbu F.O."/>
            <person name="Baker S.E."/>
            <person name="Barry K."/>
            <person name="Bendiksby M."/>
            <person name="Blumentritt M."/>
            <person name="Coutinho P.M."/>
            <person name="Cullen D."/>
            <person name="Cullen D."/>
            <person name="Gathman A."/>
            <person name="Goodell B."/>
            <person name="Henrissat B."/>
            <person name="Ihrmark K."/>
            <person name="Kauserud H."/>
            <person name="Kohler A."/>
            <person name="LaButti K."/>
            <person name="Lapidus A."/>
            <person name="Lavin J.L."/>
            <person name="Lee Y.-H."/>
            <person name="Lindquist E."/>
            <person name="Lilly W."/>
            <person name="Lucas S."/>
            <person name="Morin E."/>
            <person name="Murat C."/>
            <person name="Oguiza J.A."/>
            <person name="Park J."/>
            <person name="Pisabarro A.G."/>
            <person name="Riley R."/>
            <person name="Rosling A."/>
            <person name="Salamov A."/>
            <person name="Schmidt O."/>
            <person name="Schmutz J."/>
            <person name="Skrede I."/>
            <person name="Stenlid J."/>
            <person name="Wiebenga A."/>
            <person name="Xie X."/>
            <person name="Kues U."/>
            <person name="Hibbett D.S."/>
            <person name="Hoffmeister D."/>
            <person name="Hogberg N."/>
            <person name="Martin F."/>
            <person name="Grigoriev I.V."/>
            <person name="Watkinson S.C."/>
        </authorList>
    </citation>
    <scope>NUCLEOTIDE SEQUENCE</scope>
    <source>
        <strain evidence="13">S7.9</strain>
    </source>
</reference>
<accession>F8NTF2</accession>
<dbReference type="AlphaFoldDB" id="F8NTF2"/>
<dbReference type="GO" id="GO:0010485">
    <property type="term" value="F:histone H4 acetyltransferase activity"/>
    <property type="evidence" value="ECO:0007669"/>
    <property type="project" value="InterPro"/>
</dbReference>
<dbReference type="GO" id="GO:0005737">
    <property type="term" value="C:cytoplasm"/>
    <property type="evidence" value="ECO:0007669"/>
    <property type="project" value="UniProtKB-SubCell"/>
</dbReference>
<dbReference type="EC" id="2.3.1.257" evidence="4"/>
<evidence type="ECO:0000256" key="5">
    <source>
        <dbReference type="ARBA" id="ARBA00015043"/>
    </source>
</evidence>
<keyword evidence="7" id="KW-0808">Transferase</keyword>
<dbReference type="PANTHER" id="PTHR20531">
    <property type="entry name" value="N-ALPHA-ACETYLTRANSFERASE 40"/>
    <property type="match status" value="1"/>
</dbReference>
<dbReference type="Pfam" id="PF00583">
    <property type="entry name" value="Acetyltransf_1"/>
    <property type="match status" value="1"/>
</dbReference>
<dbReference type="RefSeq" id="XP_007317746.1">
    <property type="nucleotide sequence ID" value="XM_007317684.1"/>
</dbReference>
<dbReference type="CDD" id="cd04301">
    <property type="entry name" value="NAT_SF"/>
    <property type="match status" value="1"/>
</dbReference>
<dbReference type="KEGG" id="sla:SERLADRAFT_437354"/>
<dbReference type="EMBL" id="GL945433">
    <property type="protein sequence ID" value="EGO25624.1"/>
    <property type="molecule type" value="Genomic_DNA"/>
</dbReference>
<dbReference type="GeneID" id="18814841"/>
<dbReference type="InterPro" id="IPR000182">
    <property type="entry name" value="GNAT_dom"/>
</dbReference>
<dbReference type="InterPro" id="IPR039949">
    <property type="entry name" value="NAA40"/>
</dbReference>
<dbReference type="OrthoDB" id="424551at2759"/>
<dbReference type="PANTHER" id="PTHR20531:SF1">
    <property type="entry name" value="N-ALPHA-ACETYLTRANSFERASE 40"/>
    <property type="match status" value="1"/>
</dbReference>
<comment type="catalytic activity">
    <reaction evidence="11">
        <text>N-terminal L-seryl-[histone H4] + acetyl-CoA = N-terminal N(alpha)-acetyl-L-seryl-[histone H4] + CoA + H(+)</text>
        <dbReference type="Rhea" id="RHEA:50596"/>
        <dbReference type="Rhea" id="RHEA-COMP:12740"/>
        <dbReference type="Rhea" id="RHEA-COMP:12743"/>
        <dbReference type="ChEBI" id="CHEBI:15378"/>
        <dbReference type="ChEBI" id="CHEBI:57287"/>
        <dbReference type="ChEBI" id="CHEBI:57288"/>
        <dbReference type="ChEBI" id="CHEBI:64738"/>
        <dbReference type="ChEBI" id="CHEBI:83690"/>
        <dbReference type="EC" id="2.3.1.257"/>
    </reaction>
</comment>
<comment type="catalytic activity">
    <reaction evidence="10">
        <text>N-terminal L-seryl-[histone H2A] + acetyl-CoA = N-terminal N(alpha)-acetyl-L-seryl-[histone H2A] + CoA + H(+)</text>
        <dbReference type="Rhea" id="RHEA:50600"/>
        <dbReference type="Rhea" id="RHEA-COMP:12742"/>
        <dbReference type="Rhea" id="RHEA-COMP:12744"/>
        <dbReference type="ChEBI" id="CHEBI:15378"/>
        <dbReference type="ChEBI" id="CHEBI:57287"/>
        <dbReference type="ChEBI" id="CHEBI:57288"/>
        <dbReference type="ChEBI" id="CHEBI:64738"/>
        <dbReference type="ChEBI" id="CHEBI:83690"/>
        <dbReference type="EC" id="2.3.1.257"/>
    </reaction>
</comment>
<evidence type="ECO:0000256" key="11">
    <source>
        <dbReference type="ARBA" id="ARBA00049524"/>
    </source>
</evidence>
<sequence>MPFSSRVQKAIKAPASQLASSIEGSILFLRNAQKIQLTVLASSELTEDHRKSIWDIFEDNMRALYMTSSFGWDPSSKQTELFDPLSRFILLERMNENNQLEEGAESPIGVESSTFPRTLVAYTMFRFEREDSQNVIYCYELQVKRETQRLGLGKRLTQCLVDVGTEWKMKKVMLTVFKSNEEAHQFYRSIGFSTDPTSPEFSEEDKCDYIIMSKRI</sequence>
<evidence type="ECO:0000256" key="7">
    <source>
        <dbReference type="ARBA" id="ARBA00022679"/>
    </source>
</evidence>
<organism>
    <name type="scientific">Serpula lacrymans var. lacrymans (strain S7.9)</name>
    <name type="common">Dry rot fungus</name>
    <dbReference type="NCBI Taxonomy" id="578457"/>
    <lineage>
        <taxon>Eukaryota</taxon>
        <taxon>Fungi</taxon>
        <taxon>Dikarya</taxon>
        <taxon>Basidiomycota</taxon>
        <taxon>Agaricomycotina</taxon>
        <taxon>Agaricomycetes</taxon>
        <taxon>Agaricomycetidae</taxon>
        <taxon>Boletales</taxon>
        <taxon>Coniophorineae</taxon>
        <taxon>Serpulaceae</taxon>
        <taxon>Serpula</taxon>
    </lineage>
</organism>
<evidence type="ECO:0000256" key="3">
    <source>
        <dbReference type="ARBA" id="ARBA00008870"/>
    </source>
</evidence>
<gene>
    <name evidence="13" type="ORF">SERLADRAFT_437354</name>
</gene>
<evidence type="ECO:0000313" key="13">
    <source>
        <dbReference type="EMBL" id="EGO25624.1"/>
    </source>
</evidence>
<protein>
    <recommendedName>
        <fullName evidence="5">N-alpha-acetyltransferase 40</fullName>
        <ecNumber evidence="4">2.3.1.257</ecNumber>
    </recommendedName>
</protein>
<evidence type="ECO:0000256" key="9">
    <source>
        <dbReference type="ARBA" id="ARBA00023315"/>
    </source>
</evidence>
<dbReference type="Proteomes" id="UP000008064">
    <property type="component" value="Unassembled WGS sequence"/>
</dbReference>
<dbReference type="Gene3D" id="3.40.630.30">
    <property type="match status" value="1"/>
</dbReference>
<evidence type="ECO:0000256" key="4">
    <source>
        <dbReference type="ARBA" id="ARBA00012950"/>
    </source>
</evidence>
<dbReference type="PROSITE" id="PS51186">
    <property type="entry name" value="GNAT"/>
    <property type="match status" value="1"/>
</dbReference>
<evidence type="ECO:0000256" key="6">
    <source>
        <dbReference type="ARBA" id="ARBA00022490"/>
    </source>
</evidence>
<dbReference type="GO" id="GO:0043998">
    <property type="term" value="F:histone H2A acetyltransferase activity"/>
    <property type="evidence" value="ECO:0007669"/>
    <property type="project" value="InterPro"/>
</dbReference>